<accession>A0A395M087</accession>
<proteinExistence type="predicted"/>
<protein>
    <submittedName>
        <fullName evidence="1">Uncharacterized protein</fullName>
    </submittedName>
</protein>
<evidence type="ECO:0000313" key="1">
    <source>
        <dbReference type="EMBL" id="RFM24132.1"/>
    </source>
</evidence>
<sequence>MALKDTTFAESLNCWGEDSNLTLLSLPFARRGMPAPADRVRSIQYGCFASLSMTGQRWHSEQFVIPSVSEESSAWMLRFAQHDRMRMANLTLLSLSFNKERDVCASRQGEVNPVWMLRFAQHDRMRMANLTLLSLSFTRRGTSAPADRVRSIQYGCFTSLSMTGQRWHSEQFVIPSVSEESSAWMLHCATLRSA</sequence>
<dbReference type="Proteomes" id="UP000266389">
    <property type="component" value="Unassembled WGS sequence"/>
</dbReference>
<name>A0A395M087_9BACT</name>
<organism evidence="1 2">
    <name type="scientific">Candidatus Thermochlorobacter aerophilus</name>
    <dbReference type="NCBI Taxonomy" id="1868324"/>
    <lineage>
        <taxon>Bacteria</taxon>
        <taxon>Pseudomonadati</taxon>
        <taxon>Chlorobiota</taxon>
        <taxon>Chlorobiia</taxon>
        <taxon>Chlorobiales</taxon>
        <taxon>Candidatus Thermochlorobacteriaceae</taxon>
        <taxon>Candidatus Thermochlorobacter</taxon>
    </lineage>
</organism>
<dbReference type="AlphaFoldDB" id="A0A395M087"/>
<evidence type="ECO:0000313" key="2">
    <source>
        <dbReference type="Proteomes" id="UP000266389"/>
    </source>
</evidence>
<reference evidence="1 2" key="1">
    <citation type="journal article" date="2011" name="ISME J.">
        <title>Community ecology of hot spring cyanobacterial mats: predominant populations and their functional potential.</title>
        <authorList>
            <person name="Klatt C.G."/>
            <person name="Wood J.M."/>
            <person name="Rusch D.B."/>
            <person name="Bateson M.M."/>
            <person name="Hamamura N."/>
            <person name="Heidelberg J.F."/>
            <person name="Grossman A.R."/>
            <person name="Bhaya D."/>
            <person name="Cohan F.M."/>
            <person name="Kuhl M."/>
            <person name="Bryant D.A."/>
            <person name="Ward D.M."/>
        </authorList>
    </citation>
    <scope>NUCLEOTIDE SEQUENCE [LARGE SCALE GENOMIC DNA]</scope>
    <source>
        <strain evidence="1">OS</strain>
    </source>
</reference>
<dbReference type="EMBL" id="PHFL01000046">
    <property type="protein sequence ID" value="RFM24132.1"/>
    <property type="molecule type" value="Genomic_DNA"/>
</dbReference>
<comment type="caution">
    <text evidence="1">The sequence shown here is derived from an EMBL/GenBank/DDBJ whole genome shotgun (WGS) entry which is preliminary data.</text>
</comment>
<gene>
    <name evidence="1" type="ORF">D0433_07515</name>
</gene>